<evidence type="ECO:0000313" key="2">
    <source>
        <dbReference type="Proteomes" id="UP001056436"/>
    </source>
</evidence>
<dbReference type="EMBL" id="SDAQ01000233">
    <property type="protein sequence ID" value="KAI3529173.1"/>
    <property type="molecule type" value="Genomic_DNA"/>
</dbReference>
<proteinExistence type="predicted"/>
<keyword evidence="2" id="KW-1185">Reference proteome</keyword>
<comment type="caution">
    <text evidence="1">The sequence shown here is derived from an EMBL/GenBank/DDBJ whole genome shotgun (WGS) entry which is preliminary data.</text>
</comment>
<accession>A0A9Q0AVP7</accession>
<protein>
    <submittedName>
        <fullName evidence="1">Uncharacterized protein</fullName>
    </submittedName>
</protein>
<dbReference type="AlphaFoldDB" id="A0A9Q0AVP7"/>
<gene>
    <name evidence="1" type="ORF">CABS02_14907</name>
</gene>
<reference evidence="1" key="1">
    <citation type="submission" date="2019-01" db="EMBL/GenBank/DDBJ databases">
        <title>Colletotrichum abscissum LGMF1257.</title>
        <authorList>
            <person name="Baroncelli R."/>
        </authorList>
    </citation>
    <scope>NUCLEOTIDE SEQUENCE</scope>
    <source>
        <strain evidence="1">Ca142</strain>
    </source>
</reference>
<evidence type="ECO:0000313" key="1">
    <source>
        <dbReference type="EMBL" id="KAI3529173.1"/>
    </source>
</evidence>
<organism evidence="1 2">
    <name type="scientific">Colletotrichum abscissum</name>
    <dbReference type="NCBI Taxonomy" id="1671311"/>
    <lineage>
        <taxon>Eukaryota</taxon>
        <taxon>Fungi</taxon>
        <taxon>Dikarya</taxon>
        <taxon>Ascomycota</taxon>
        <taxon>Pezizomycotina</taxon>
        <taxon>Sordariomycetes</taxon>
        <taxon>Hypocreomycetidae</taxon>
        <taxon>Glomerellales</taxon>
        <taxon>Glomerellaceae</taxon>
        <taxon>Colletotrichum</taxon>
        <taxon>Colletotrichum acutatum species complex</taxon>
    </lineage>
</organism>
<sequence length="80" mass="9130">MLLAECRRRQSVNSKSAAKLQGRPVVVCSERCMRNAIKPHVRRLSNTVECTMRYKRVPLAGGFEDWRRDVFTESNSGGEC</sequence>
<dbReference type="Proteomes" id="UP001056436">
    <property type="component" value="Unassembled WGS sequence"/>
</dbReference>
<dbReference type="OrthoDB" id="10362135at2759"/>
<name>A0A9Q0AVP7_9PEZI</name>